<dbReference type="Pfam" id="PF23247">
    <property type="entry name" value="LRR_RPS2"/>
    <property type="match status" value="3"/>
</dbReference>
<dbReference type="SUPFAM" id="SSF52058">
    <property type="entry name" value="L domain-like"/>
    <property type="match status" value="1"/>
</dbReference>
<dbReference type="InterPro" id="IPR002182">
    <property type="entry name" value="NB-ARC"/>
</dbReference>
<evidence type="ECO:0000256" key="4">
    <source>
        <dbReference type="ARBA" id="ARBA00022840"/>
    </source>
</evidence>
<feature type="compositionally biased region" description="Basic and acidic residues" evidence="6">
    <location>
        <begin position="1368"/>
        <end position="1379"/>
    </location>
</feature>
<dbReference type="FunFam" id="3.40.50.300:FF:001091">
    <property type="entry name" value="Probable disease resistance protein At1g61300"/>
    <property type="match status" value="1"/>
</dbReference>
<feature type="compositionally biased region" description="Gly residues" evidence="6">
    <location>
        <begin position="1350"/>
        <end position="1362"/>
    </location>
</feature>
<dbReference type="Proteomes" id="UP000030645">
    <property type="component" value="Unassembled WGS sequence"/>
</dbReference>
<keyword evidence="10" id="KW-1185">Reference proteome</keyword>
<accession>W9R179</accession>
<dbReference type="GO" id="GO:0006952">
    <property type="term" value="P:defense response"/>
    <property type="evidence" value="ECO:0007669"/>
    <property type="project" value="UniProtKB-KW"/>
</dbReference>
<evidence type="ECO:0000313" key="10">
    <source>
        <dbReference type="Proteomes" id="UP000030645"/>
    </source>
</evidence>
<dbReference type="InterPro" id="IPR027417">
    <property type="entry name" value="P-loop_NTPase"/>
</dbReference>
<dbReference type="PANTHER" id="PTHR33463:SF198">
    <property type="entry name" value="RPP4C3"/>
    <property type="match status" value="1"/>
</dbReference>
<evidence type="ECO:0000259" key="8">
    <source>
        <dbReference type="Pfam" id="PF23247"/>
    </source>
</evidence>
<dbReference type="SUPFAM" id="SSF52540">
    <property type="entry name" value="P-loop containing nucleoside triphosphate hydrolases"/>
    <property type="match status" value="1"/>
</dbReference>
<dbReference type="Gene3D" id="3.80.10.10">
    <property type="entry name" value="Ribonuclease Inhibitor"/>
    <property type="match status" value="3"/>
</dbReference>
<evidence type="ECO:0000256" key="5">
    <source>
        <dbReference type="SAM" id="Coils"/>
    </source>
</evidence>
<feature type="region of interest" description="Disordered" evidence="6">
    <location>
        <begin position="1348"/>
        <end position="1379"/>
    </location>
</feature>
<keyword evidence="2" id="KW-0547">Nucleotide-binding</keyword>
<sequence length="1534" mass="174943">MDFLIGIATSIVATSAEYTVKPLFRQLGYLYYYNKNVDNLRIQIQELGFTKDRLQHRIEEARRNGEEIEGDIENWLSNVDKINEEYDDKHRIEEARRNGEEIEGDVENWLSNESKEDVQVVLSEIEACKFDKVSYRPCIPTSVVNKGYEVFESRVQTLREIIEALKDINTRMIGIYGMGGIGKTMLAKEVAGIAKEEKLFDKVAFTIVSQTPDVYSIQQEIAEQVGLEKFHEIKSQIVRAERLRHRLSQEKNILVILDDVWKELNLSAVGIDFDDDQKGCRILLTSRSLNVLQDHMGADRNMEIKVLWNIEAMDLFKKNAGISNENVKFQPLVRDIVKECAGLPIAITTVAHALKNKSLSIWEDALLQLKRSIATNIEGIDQKVYASIKLSYDFLEGDDEAKSLLLLCSLHGEDAIIKVEDLMIYGVGWGLFREVYTVEEARNRVDSIVNKLKLRCLLLDGGFDGTAVKVHDIIRDVMLSIASEDRQMHNIANIQKFDQEISPKKRLTDSIAISLFVGQDDNKLPEKLDCPQLELFLVFGESRNHLQIPEQYFEEKKELKVLRLNKVHAGLLPTSFSLLQNLQALSLYRCMGKVTLIGELKNLKMLDLSFSKIEELPKHIGQLTHLQMLTLNYCERLEVIQPGVISSLLRLEELHMKGVPLKWEAEGVHGERSNASLVELKTLPLLSTVCLSIADINVLPKALFSEKLKRFELSIGMPYDPHIVKSEFKNHNSLHLTLSGHNLTSEYGLEVIIKRSEVLYLYGFAGVNNVVYELNEEGFRQVKSFGFGDNNDVQYVVNATGTQPCSVFQNLEQLCLVRLMNLEKIYCGKLTAQSFGKLRFITVEGCDRLKNLFSSSIARKFEEITVTNCKVMKEIVVHEIEHDAHNSADKIEFLELRSLILKDLPELVDFFRSEMETHEIEHDAHNSADKIEFLELRSLILKDLPELVDFFRSEMETSDASLLDYPMPLFSKKVVFPRLETLELSGMKFKDLFSDQLPTTFHLPNLTKLWVFECNNLKHLLSFDIARNLAHLKHLNVQGCMMMEEILITKEQREGSLERICFPKLSTLVLRNLPKLEKFCVGDFIEFPLLYRLGVKKKMRLQQCTFAWHLFENAENVKPGKAFQNIEALSVYRCRRLNKLVPFLEAFRNMKDLRVSSCNVMTNLLSSSTAKSLVQLTRMSIDDCKQIREIAACKEGETEDEFAFARLRIVVLHNLPSLGSFYSGNAAMRLPLLEKLILSQCSEMRSFSRGIITTQKLNEIFVGIVNADMFKSVGKRWMDRIEYDCVPRKQIWEGDINSTVQKIWEDYSNSRGDSSIEKVDFFSKENAFTLGKEVGLVLQRGGSWFDGNLSDGGAGEGRGPGDPGTTSGDREIRGPTSDNKEMQEYGTLALVLFVVPLSQGHVSDDAEEVRAQLSDTEHPQSFQKMRKRARDHQTLTCFSRNSEEFAEAVEIMLQLGIMNQYHSKDILLPPLPSVTDCFQSTTHNHRKRKAEPYLINVVDFESSHFRAPDQPNLQGPNAIAPTFQEESVAKSCHL</sequence>
<evidence type="ECO:0000256" key="6">
    <source>
        <dbReference type="SAM" id="MobiDB-lite"/>
    </source>
</evidence>
<feature type="domain" description="NB-ARC" evidence="7">
    <location>
        <begin position="156"/>
        <end position="321"/>
    </location>
</feature>
<dbReference type="InterPro" id="IPR042197">
    <property type="entry name" value="Apaf_helical"/>
</dbReference>
<dbReference type="EMBL" id="KE344136">
    <property type="protein sequence ID" value="EXB53869.1"/>
    <property type="molecule type" value="Genomic_DNA"/>
</dbReference>
<keyword evidence="4" id="KW-0067">ATP-binding</keyword>
<feature type="coiled-coil region" evidence="5">
    <location>
        <begin position="44"/>
        <end position="112"/>
    </location>
</feature>
<reference evidence="10" key="1">
    <citation type="submission" date="2013-01" db="EMBL/GenBank/DDBJ databases">
        <title>Draft Genome Sequence of a Mulberry Tree, Morus notabilis C.K. Schneid.</title>
        <authorList>
            <person name="He N."/>
            <person name="Zhao S."/>
        </authorList>
    </citation>
    <scope>NUCLEOTIDE SEQUENCE</scope>
</reference>
<dbReference type="GO" id="GO:0043531">
    <property type="term" value="F:ADP binding"/>
    <property type="evidence" value="ECO:0007669"/>
    <property type="project" value="InterPro"/>
</dbReference>
<comment type="similarity">
    <text evidence="1">Belongs to the disease resistance NB-LRR family.</text>
</comment>
<evidence type="ECO:0000256" key="1">
    <source>
        <dbReference type="ARBA" id="ARBA00008894"/>
    </source>
</evidence>
<feature type="domain" description="Disease resistance protein At4g27190-like leucine-rich repeats" evidence="8">
    <location>
        <begin position="1146"/>
        <end position="1246"/>
    </location>
</feature>
<dbReference type="Gene3D" id="1.10.8.430">
    <property type="entry name" value="Helical domain of apoptotic protease-activating factors"/>
    <property type="match status" value="1"/>
</dbReference>
<dbReference type="Pfam" id="PF00931">
    <property type="entry name" value="NB-ARC"/>
    <property type="match status" value="1"/>
</dbReference>
<dbReference type="InterPro" id="IPR032675">
    <property type="entry name" value="LRR_dom_sf"/>
</dbReference>
<evidence type="ECO:0000256" key="3">
    <source>
        <dbReference type="ARBA" id="ARBA00022821"/>
    </source>
</evidence>
<dbReference type="PANTHER" id="PTHR33463">
    <property type="entry name" value="NB-ARC DOMAIN-CONTAINING PROTEIN-RELATED"/>
    <property type="match status" value="1"/>
</dbReference>
<dbReference type="PRINTS" id="PR00364">
    <property type="entry name" value="DISEASERSIST"/>
</dbReference>
<dbReference type="eggNOG" id="KOG4658">
    <property type="taxonomic scope" value="Eukaryota"/>
</dbReference>
<organism evidence="9 10">
    <name type="scientific">Morus notabilis</name>
    <dbReference type="NCBI Taxonomy" id="981085"/>
    <lineage>
        <taxon>Eukaryota</taxon>
        <taxon>Viridiplantae</taxon>
        <taxon>Streptophyta</taxon>
        <taxon>Embryophyta</taxon>
        <taxon>Tracheophyta</taxon>
        <taxon>Spermatophyta</taxon>
        <taxon>Magnoliopsida</taxon>
        <taxon>eudicotyledons</taxon>
        <taxon>Gunneridae</taxon>
        <taxon>Pentapetalae</taxon>
        <taxon>rosids</taxon>
        <taxon>fabids</taxon>
        <taxon>Rosales</taxon>
        <taxon>Moraceae</taxon>
        <taxon>Moreae</taxon>
        <taxon>Morus</taxon>
    </lineage>
</organism>
<evidence type="ECO:0000259" key="7">
    <source>
        <dbReference type="Pfam" id="PF00931"/>
    </source>
</evidence>
<dbReference type="InterPro" id="IPR057135">
    <property type="entry name" value="At4g27190-like_LRR"/>
</dbReference>
<evidence type="ECO:0000313" key="9">
    <source>
        <dbReference type="EMBL" id="EXB53869.1"/>
    </source>
</evidence>
<protein>
    <submittedName>
        <fullName evidence="9">Disease resistance protein</fullName>
    </submittedName>
</protein>
<dbReference type="Gene3D" id="3.40.50.300">
    <property type="entry name" value="P-loop containing nucleotide triphosphate hydrolases"/>
    <property type="match status" value="1"/>
</dbReference>
<gene>
    <name evidence="9" type="ORF">L484_002110</name>
</gene>
<keyword evidence="5" id="KW-0175">Coiled coil</keyword>
<dbReference type="GO" id="GO:0005524">
    <property type="term" value="F:ATP binding"/>
    <property type="evidence" value="ECO:0007669"/>
    <property type="project" value="UniProtKB-KW"/>
</dbReference>
<feature type="domain" description="Disease resistance protein At4g27190-like leucine-rich repeats" evidence="8">
    <location>
        <begin position="979"/>
        <end position="1086"/>
    </location>
</feature>
<name>W9R179_9ROSA</name>
<evidence type="ECO:0000256" key="2">
    <source>
        <dbReference type="ARBA" id="ARBA00022741"/>
    </source>
</evidence>
<dbReference type="STRING" id="981085.W9R179"/>
<keyword evidence="3" id="KW-0611">Plant defense</keyword>
<feature type="domain" description="Disease resistance protein At4g27190-like leucine-rich repeats" evidence="8">
    <location>
        <begin position="813"/>
        <end position="912"/>
    </location>
</feature>
<proteinExistence type="inferred from homology"/>
<dbReference type="InterPro" id="IPR050905">
    <property type="entry name" value="Plant_NBS-LRR"/>
</dbReference>